<dbReference type="InterPro" id="IPR036177">
    <property type="entry name" value="Peptidase_M55_sf"/>
</dbReference>
<dbReference type="Gene3D" id="3.40.50.10780">
    <property type="entry name" value="Dipeptide transport protein"/>
    <property type="match status" value="1"/>
</dbReference>
<dbReference type="InterPro" id="IPR027476">
    <property type="entry name" value="DppA_N"/>
</dbReference>
<sequence length="255" mass="27930">MRYFILTDLEGAAGVDSFTQTRGHDLQRKLPGMKQLAREVTACAEGIRSADPAAVIDVWDGHGSGGLLAEDIACGSYLRDSGAYFDLDGYDAVLFVGQHAMAGTFHAPLCHTYSSLEIAYYKLNGVYIGEFGCRALVAGLQGVPTIFIAGDDKAIMEAKLFVPQIETAVTKWGEGLEAADHLGPDEACDVIRNGAANAVKRMRDIPPFAGFAPPFTLEVRYYNPVDRERVFREGAVWIDERTYRLASRDLRNFPV</sequence>
<gene>
    <name evidence="1" type="ORF">SD70_16800</name>
</gene>
<dbReference type="SUPFAM" id="SSF63992">
    <property type="entry name" value="Dipeptide transport protein"/>
    <property type="match status" value="1"/>
</dbReference>
<reference evidence="1 2" key="1">
    <citation type="submission" date="2014-12" db="EMBL/GenBank/DDBJ databases">
        <title>Draft genome sequence of Paenibacillus kamchatkensis strain B-2647.</title>
        <authorList>
            <person name="Karlyshev A.V."/>
            <person name="Kudryashova E.B."/>
        </authorList>
    </citation>
    <scope>NUCLEOTIDE SEQUENCE [LARGE SCALE GENOMIC DNA]</scope>
    <source>
        <strain evidence="1 2">VKM B-2647</strain>
    </source>
</reference>
<evidence type="ECO:0000313" key="2">
    <source>
        <dbReference type="Proteomes" id="UP000031967"/>
    </source>
</evidence>
<keyword evidence="2" id="KW-1185">Reference proteome</keyword>
<protein>
    <submittedName>
        <fullName evidence="1">Peptidase M55 D-aminopeptidase</fullName>
    </submittedName>
</protein>
<dbReference type="EMBL" id="JXAK01000029">
    <property type="protein sequence ID" value="KIL39949.1"/>
    <property type="molecule type" value="Genomic_DNA"/>
</dbReference>
<comment type="caution">
    <text evidence="1">The sequence shown here is derived from an EMBL/GenBank/DDBJ whole genome shotgun (WGS) entry which is preliminary data.</text>
</comment>
<dbReference type="Pfam" id="PF04951">
    <property type="entry name" value="Peptidase_M55"/>
    <property type="match status" value="1"/>
</dbReference>
<evidence type="ECO:0000313" key="1">
    <source>
        <dbReference type="EMBL" id="KIL39949.1"/>
    </source>
</evidence>
<organism evidence="1 2">
    <name type="scientific">Gordoniibacillus kamchatkensis</name>
    <dbReference type="NCBI Taxonomy" id="1590651"/>
    <lineage>
        <taxon>Bacteria</taxon>
        <taxon>Bacillati</taxon>
        <taxon>Bacillota</taxon>
        <taxon>Bacilli</taxon>
        <taxon>Bacillales</taxon>
        <taxon>Paenibacillaceae</taxon>
        <taxon>Gordoniibacillus</taxon>
    </lineage>
</organism>
<name>A0ABR5AFZ7_9BACL</name>
<dbReference type="Proteomes" id="UP000031967">
    <property type="component" value="Unassembled WGS sequence"/>
</dbReference>
<accession>A0ABR5AFZ7</accession>
<dbReference type="RefSeq" id="WP_041048748.1">
    <property type="nucleotide sequence ID" value="NZ_JXAK01000029.1"/>
</dbReference>
<proteinExistence type="predicted"/>
<dbReference type="InterPro" id="IPR007035">
    <property type="entry name" value="Peptidase_M55"/>
</dbReference>